<dbReference type="Gene3D" id="1.10.10.10">
    <property type="entry name" value="Winged helix-like DNA-binding domain superfamily/Winged helix DNA-binding domain"/>
    <property type="match status" value="1"/>
</dbReference>
<keyword evidence="6" id="KW-0805">Transcription regulation</keyword>
<dbReference type="SUPFAM" id="SSF46689">
    <property type="entry name" value="Homeodomain-like"/>
    <property type="match status" value="2"/>
</dbReference>
<keyword evidence="5" id="KW-0156">Chromatin regulator</keyword>
<feature type="domain" description="Myb-like" evidence="12">
    <location>
        <begin position="414"/>
        <end position="464"/>
    </location>
</feature>
<sequence length="798" mass="86736">MPASPSFPSGTRGSRWKRRKREATQLSRRHKDAVEDEDEDEDPNDLDDDVDRAAEDPDAEDANPSASNHNHSHSHAAADPSPRETEVLSDGGVRICDFPPVVKRAVNRPHSSVLGIVALERANSVGEGRDQVQGGGVCLENVSYGQLQALSAVPADSPGLADSEKGDGDAPSFVATPPSIMEGMGVVKRFGSRVHVVPMHSDWFSPSTVHRLERQVVPHFFSGKSVDHTPEKYMECRNYIVAKYMDNPYKRLRVSDCQGLVIGIQDDDLNRIVRFLDHWGIINYCAASAPPRESWNGGSYLKEDQSGEVHVPSAALKSIDSLIKFEKPKCRRKAADLYSSSSHKDDRVSDLDNRIRELLSGNCCSHCSRPLLVVYYQSHKEVDVYLCSDCYHEGRFVIGHSSIDFTRVDSTKIYDDLDGENWTNQETLLLLEGVEQYTENWNEIAEYVGTKSKAQCILHFLRLPMENGILENIEVPGASLSSGLSNGDDQSRQNSNVNGEIRGSCHQDTNSEDRLPFANSGNPVMALVSFLASAVAPRVAAACAHASLAVLSAENGVAESGNIIQVEGSAQGHRMNLETSQAGDSVQQEGNQDEADGSLLSPEKVQAAAKAGLAAAATKAKLFADHEEREIQRLSANIINHQLKRLELKLKQFAEVETLLMKECEQVEKTRQRLAAERMRIISTRFGATGVTSHAGVTGVASPMANSSSGNPRQAGIPASPSQLSTPGYATNQQIPPHMPFIQQRQAVFPLGPRLPLSAINSSSAPSSSTAFNAPGNSQPSLNHQMLRSVPGTNSSLG</sequence>
<dbReference type="AlphaFoldDB" id="A0A059BXG1"/>
<evidence type="ECO:0000256" key="1">
    <source>
        <dbReference type="ARBA" id="ARBA00022473"/>
    </source>
</evidence>
<feature type="region of interest" description="Disordered" evidence="11">
    <location>
        <begin position="155"/>
        <end position="175"/>
    </location>
</feature>
<evidence type="ECO:0000256" key="5">
    <source>
        <dbReference type="ARBA" id="ARBA00022853"/>
    </source>
</evidence>
<dbReference type="PROSITE" id="PS50135">
    <property type="entry name" value="ZF_ZZ_2"/>
    <property type="match status" value="1"/>
</dbReference>
<dbReference type="SMART" id="SM00717">
    <property type="entry name" value="SANT"/>
    <property type="match status" value="1"/>
</dbReference>
<name>A0A059BXG1_EUCGR</name>
<dbReference type="Gene3D" id="1.10.10.60">
    <property type="entry name" value="Homeodomain-like"/>
    <property type="match status" value="1"/>
</dbReference>
<feature type="region of interest" description="Disordered" evidence="11">
    <location>
        <begin position="1"/>
        <end position="88"/>
    </location>
</feature>
<dbReference type="InterPro" id="IPR036388">
    <property type="entry name" value="WH-like_DNA-bd_sf"/>
</dbReference>
<dbReference type="FunFam" id="1.10.10.60:FF:000014">
    <property type="entry name" value="SWI/SNF complex subunit SMARCC2 isoform C"/>
    <property type="match status" value="1"/>
</dbReference>
<feature type="compositionally biased region" description="Low complexity" evidence="11">
    <location>
        <begin position="760"/>
        <end position="775"/>
    </location>
</feature>
<feature type="compositionally biased region" description="Low complexity" evidence="11">
    <location>
        <begin position="62"/>
        <end position="80"/>
    </location>
</feature>
<dbReference type="Pfam" id="PF16495">
    <property type="entry name" value="SWIRM-assoc_1"/>
    <property type="match status" value="1"/>
</dbReference>
<evidence type="ECO:0000256" key="6">
    <source>
        <dbReference type="ARBA" id="ARBA00023015"/>
    </source>
</evidence>
<dbReference type="FunCoup" id="A0A059BXG1">
    <property type="interactions" value="2470"/>
</dbReference>
<dbReference type="InterPro" id="IPR017884">
    <property type="entry name" value="SANT_dom"/>
</dbReference>
<dbReference type="Pfam" id="PF00249">
    <property type="entry name" value="Myb_DNA-binding"/>
    <property type="match status" value="1"/>
</dbReference>
<organism evidence="16">
    <name type="scientific">Eucalyptus grandis</name>
    <name type="common">Flooded gum</name>
    <dbReference type="NCBI Taxonomy" id="71139"/>
    <lineage>
        <taxon>Eukaryota</taxon>
        <taxon>Viridiplantae</taxon>
        <taxon>Streptophyta</taxon>
        <taxon>Embryophyta</taxon>
        <taxon>Tracheophyta</taxon>
        <taxon>Spermatophyta</taxon>
        <taxon>Magnoliopsida</taxon>
        <taxon>eudicotyledons</taxon>
        <taxon>Gunneridae</taxon>
        <taxon>Pentapetalae</taxon>
        <taxon>rosids</taxon>
        <taxon>malvids</taxon>
        <taxon>Myrtales</taxon>
        <taxon>Myrtaceae</taxon>
        <taxon>Myrtoideae</taxon>
        <taxon>Eucalypteae</taxon>
        <taxon>Eucalyptus</taxon>
    </lineage>
</organism>
<feature type="region of interest" description="Disordered" evidence="11">
    <location>
        <begin position="702"/>
        <end position="736"/>
    </location>
</feature>
<feature type="domain" description="SWIRM" evidence="14">
    <location>
        <begin position="195"/>
        <end position="293"/>
    </location>
</feature>
<evidence type="ECO:0000256" key="4">
    <source>
        <dbReference type="ARBA" id="ARBA00022833"/>
    </source>
</evidence>
<feature type="domain" description="SANT" evidence="15">
    <location>
        <begin position="417"/>
        <end position="468"/>
    </location>
</feature>
<dbReference type="PROSITE" id="PS50090">
    <property type="entry name" value="MYB_LIKE"/>
    <property type="match status" value="1"/>
</dbReference>
<proteinExistence type="predicted"/>
<dbReference type="STRING" id="71139.A0A059BXG1"/>
<gene>
    <name evidence="16" type="ORF">EUGRSUZ_F03812</name>
</gene>
<dbReference type="GO" id="GO:0008270">
    <property type="term" value="F:zinc ion binding"/>
    <property type="evidence" value="ECO:0007669"/>
    <property type="project" value="UniProtKB-KW"/>
</dbReference>
<dbReference type="Gramene" id="KCW70641">
    <property type="protein sequence ID" value="KCW70641"/>
    <property type="gene ID" value="EUGRSUZ_F03812"/>
</dbReference>
<keyword evidence="4" id="KW-0862">Zinc</keyword>
<dbReference type="PROSITE" id="PS51293">
    <property type="entry name" value="SANT"/>
    <property type="match status" value="1"/>
</dbReference>
<feature type="region of interest" description="Disordered" evidence="11">
    <location>
        <begin position="481"/>
        <end position="517"/>
    </location>
</feature>
<feature type="region of interest" description="Disordered" evidence="11">
    <location>
        <begin position="760"/>
        <end position="798"/>
    </location>
</feature>
<feature type="compositionally biased region" description="Polar residues" evidence="11">
    <location>
        <begin position="776"/>
        <end position="798"/>
    </location>
</feature>
<dbReference type="KEGG" id="egr:104450524"/>
<dbReference type="InterPro" id="IPR000433">
    <property type="entry name" value="Znf_ZZ"/>
</dbReference>
<dbReference type="PANTHER" id="PTHR12802">
    <property type="entry name" value="SWI/SNF COMPLEX-RELATED"/>
    <property type="match status" value="1"/>
</dbReference>
<keyword evidence="8" id="KW-0804">Transcription</keyword>
<accession>A0A059BXG1</accession>
<dbReference type="GO" id="GO:0006325">
    <property type="term" value="P:chromatin organization"/>
    <property type="evidence" value="ECO:0007669"/>
    <property type="project" value="UniProtKB-KW"/>
</dbReference>
<dbReference type="InterPro" id="IPR009057">
    <property type="entry name" value="Homeodomain-like_sf"/>
</dbReference>
<feature type="compositionally biased region" description="Basic and acidic residues" evidence="11">
    <location>
        <begin position="503"/>
        <end position="515"/>
    </location>
</feature>
<dbReference type="InParanoid" id="A0A059BXG1"/>
<evidence type="ECO:0000259" key="12">
    <source>
        <dbReference type="PROSITE" id="PS50090"/>
    </source>
</evidence>
<dbReference type="OrthoDB" id="118550at2759"/>
<dbReference type="GO" id="GO:0005634">
    <property type="term" value="C:nucleus"/>
    <property type="evidence" value="ECO:0007669"/>
    <property type="project" value="UniProtKB-ARBA"/>
</dbReference>
<evidence type="ECO:0000256" key="2">
    <source>
        <dbReference type="ARBA" id="ARBA00022723"/>
    </source>
</evidence>
<dbReference type="FunFam" id="1.10.10.10:FF:000020">
    <property type="entry name" value="SWI/SNF complex subunit SMARCC2 isoform c"/>
    <property type="match status" value="1"/>
</dbReference>
<feature type="compositionally biased region" description="Polar residues" evidence="11">
    <location>
        <begin position="1"/>
        <end position="12"/>
    </location>
</feature>
<evidence type="ECO:0000259" key="14">
    <source>
        <dbReference type="PROSITE" id="PS50934"/>
    </source>
</evidence>
<feature type="compositionally biased region" description="Polar residues" evidence="11">
    <location>
        <begin position="481"/>
        <end position="498"/>
    </location>
</feature>
<evidence type="ECO:0000256" key="7">
    <source>
        <dbReference type="ARBA" id="ARBA00023125"/>
    </source>
</evidence>
<keyword evidence="9" id="KW-0539">Nucleus</keyword>
<keyword evidence="7" id="KW-0238">DNA-binding</keyword>
<dbReference type="CDD" id="cd00167">
    <property type="entry name" value="SANT"/>
    <property type="match status" value="1"/>
</dbReference>
<feature type="compositionally biased region" description="Basic residues" evidence="11">
    <location>
        <begin position="14"/>
        <end position="31"/>
    </location>
</feature>
<evidence type="ECO:0000256" key="8">
    <source>
        <dbReference type="ARBA" id="ARBA00023163"/>
    </source>
</evidence>
<keyword evidence="1" id="KW-0217">Developmental protein</keyword>
<evidence type="ECO:0000256" key="9">
    <source>
        <dbReference type="ARBA" id="ARBA00023242"/>
    </source>
</evidence>
<dbReference type="GO" id="GO:0003677">
    <property type="term" value="F:DNA binding"/>
    <property type="evidence" value="ECO:0007669"/>
    <property type="project" value="UniProtKB-KW"/>
</dbReference>
<dbReference type="InterPro" id="IPR007526">
    <property type="entry name" value="SWIRM"/>
</dbReference>
<keyword evidence="3 10" id="KW-0863">Zinc-finger</keyword>
<evidence type="ECO:0000259" key="13">
    <source>
        <dbReference type="PROSITE" id="PS50135"/>
    </source>
</evidence>
<dbReference type="InterPro" id="IPR001005">
    <property type="entry name" value="SANT/Myb"/>
</dbReference>
<dbReference type="PANTHER" id="PTHR12802:SF61">
    <property type="entry name" value="SWI_SNF COMPLEX SUBUNIT SWI3C"/>
    <property type="match status" value="1"/>
</dbReference>
<dbReference type="OMA" id="DNPDMPG"/>
<reference evidence="16" key="1">
    <citation type="submission" date="2013-07" db="EMBL/GenBank/DDBJ databases">
        <title>The genome of Eucalyptus grandis.</title>
        <authorList>
            <person name="Schmutz J."/>
            <person name="Hayes R."/>
            <person name="Myburg A."/>
            <person name="Tuskan G."/>
            <person name="Grattapaglia D."/>
            <person name="Rokhsar D.S."/>
        </authorList>
    </citation>
    <scope>NUCLEOTIDE SEQUENCE</scope>
    <source>
        <tissue evidence="16">Leaf extractions</tissue>
    </source>
</reference>
<dbReference type="InterPro" id="IPR032451">
    <property type="entry name" value="SMARCC_C"/>
</dbReference>
<evidence type="ECO:0008006" key="17">
    <source>
        <dbReference type="Google" id="ProtNLM"/>
    </source>
</evidence>
<evidence type="ECO:0000313" key="16">
    <source>
        <dbReference type="EMBL" id="KCW70641.1"/>
    </source>
</evidence>
<feature type="compositionally biased region" description="Acidic residues" evidence="11">
    <location>
        <begin position="34"/>
        <end position="61"/>
    </location>
</feature>
<feature type="domain" description="ZZ-type" evidence="13">
    <location>
        <begin position="359"/>
        <end position="413"/>
    </location>
</feature>
<dbReference type="PROSITE" id="PS50934">
    <property type="entry name" value="SWIRM"/>
    <property type="match status" value="1"/>
</dbReference>
<feature type="compositionally biased region" description="Polar residues" evidence="11">
    <location>
        <begin position="720"/>
        <end position="735"/>
    </location>
</feature>
<dbReference type="EMBL" id="KK198758">
    <property type="protein sequence ID" value="KCW70641.1"/>
    <property type="molecule type" value="Genomic_DNA"/>
</dbReference>
<evidence type="ECO:0000256" key="11">
    <source>
        <dbReference type="SAM" id="MobiDB-lite"/>
    </source>
</evidence>
<dbReference type="Pfam" id="PF04433">
    <property type="entry name" value="SWIRM"/>
    <property type="match status" value="1"/>
</dbReference>
<evidence type="ECO:0000256" key="10">
    <source>
        <dbReference type="PROSITE-ProRule" id="PRU00228"/>
    </source>
</evidence>
<evidence type="ECO:0000259" key="15">
    <source>
        <dbReference type="PROSITE" id="PS51293"/>
    </source>
</evidence>
<dbReference type="eggNOG" id="KOG1279">
    <property type="taxonomic scope" value="Eukaryota"/>
</dbReference>
<keyword evidence="2" id="KW-0479">Metal-binding</keyword>
<evidence type="ECO:0000256" key="3">
    <source>
        <dbReference type="ARBA" id="ARBA00022771"/>
    </source>
</evidence>
<protein>
    <recommendedName>
        <fullName evidence="17">SWI/SNF complex subunit SWI3C</fullName>
    </recommendedName>
</protein>